<dbReference type="InterPro" id="IPR011993">
    <property type="entry name" value="PH-like_dom_sf"/>
</dbReference>
<evidence type="ECO:0000259" key="13">
    <source>
        <dbReference type="PROSITE" id="PS50118"/>
    </source>
</evidence>
<dbReference type="Gene3D" id="2.30.29.150">
    <property type="match status" value="1"/>
</dbReference>
<feature type="compositionally biased region" description="Basic and acidic residues" evidence="12">
    <location>
        <begin position="709"/>
        <end position="739"/>
    </location>
</feature>
<keyword evidence="2 11" id="KW-0158">Chromosome</keyword>
<keyword evidence="5 11" id="KW-0805">Transcription regulation</keyword>
<dbReference type="InterPro" id="IPR036910">
    <property type="entry name" value="HMG_box_dom_sf"/>
</dbReference>
<dbReference type="InterPro" id="IPR024954">
    <property type="entry name" value="SSRP1_DD"/>
</dbReference>
<dbReference type="InterPro" id="IPR050454">
    <property type="entry name" value="RTT106/SSRP1_HistChap/FACT"/>
</dbReference>
<evidence type="ECO:0000256" key="8">
    <source>
        <dbReference type="ARBA" id="ARBA00023204"/>
    </source>
</evidence>
<dbReference type="PROSITE" id="PS50118">
    <property type="entry name" value="HMG_BOX_2"/>
    <property type="match status" value="2"/>
</dbReference>
<feature type="region of interest" description="Disordered" evidence="12">
    <location>
        <begin position="709"/>
        <end position="765"/>
    </location>
</feature>
<dbReference type="GO" id="GO:0042393">
    <property type="term" value="F:histone binding"/>
    <property type="evidence" value="ECO:0007669"/>
    <property type="project" value="TreeGrafter"/>
</dbReference>
<dbReference type="GO" id="GO:0006260">
    <property type="term" value="P:DNA replication"/>
    <property type="evidence" value="ECO:0007669"/>
    <property type="project" value="UniProtKB-KW"/>
</dbReference>
<dbReference type="PANTHER" id="PTHR45849">
    <property type="entry name" value="FACT COMPLEX SUBUNIT SSRP1"/>
    <property type="match status" value="1"/>
</dbReference>
<evidence type="ECO:0000313" key="14">
    <source>
        <dbReference type="EMBL" id="GMH85804.1"/>
    </source>
</evidence>
<feature type="domain" description="HMG box" evidence="13">
    <location>
        <begin position="568"/>
        <end position="636"/>
    </location>
</feature>
<dbReference type="Gene3D" id="1.10.30.10">
    <property type="entry name" value="High mobility group box domain"/>
    <property type="match status" value="2"/>
</dbReference>
<dbReference type="InterPro" id="IPR048993">
    <property type="entry name" value="SSRP1-like_PH1"/>
</dbReference>
<feature type="compositionally biased region" description="Basic residues" evidence="12">
    <location>
        <begin position="649"/>
        <end position="660"/>
    </location>
</feature>
<dbReference type="PANTHER" id="PTHR45849:SF1">
    <property type="entry name" value="FACT COMPLEX SUBUNIT SSRP1"/>
    <property type="match status" value="1"/>
</dbReference>
<dbReference type="GO" id="GO:0031491">
    <property type="term" value="F:nucleosome binding"/>
    <property type="evidence" value="ECO:0007669"/>
    <property type="project" value="TreeGrafter"/>
</dbReference>
<dbReference type="PRINTS" id="PR00887">
    <property type="entry name" value="SSRCOGNITION"/>
</dbReference>
<evidence type="ECO:0000256" key="10">
    <source>
        <dbReference type="PROSITE-ProRule" id="PRU00267"/>
    </source>
</evidence>
<name>A0A9W7EM46_9STRA</name>
<comment type="caution">
    <text evidence="14">The sequence shown here is derived from an EMBL/GenBank/DDBJ whole genome shotgun (WGS) entry which is preliminary data.</text>
</comment>
<feature type="DNA-binding region" description="HMG box" evidence="10">
    <location>
        <begin position="568"/>
        <end position="636"/>
    </location>
</feature>
<gene>
    <name evidence="14" type="ORF">TrST_g11608</name>
</gene>
<dbReference type="Gene3D" id="2.30.29.220">
    <property type="entry name" value="Structure-specific recognition protein (SSRP1)"/>
    <property type="match status" value="1"/>
</dbReference>
<sequence length="765" mass="85236">MASTIENIGLYGSTVGKLNLSPDTLAWASLSSSDKFSTTSDNIIHAEWSVYGKMAYLRVTVKDKEGKKSLRRFDGFSISSFDTLKATFLSNYDVSIVKTKMSLGGASYGLPSLKDSDSRLVFNENAVSPDGTENTQGPEMLSLEMNEVSQCVMRGTGTKDRNLIELQFHDNDNLEKNSDQLVQISFYVPPDADMDLADRTVNTAAEDLHAELVSASNVNSATGSVICEFKNDGLMKFLSPSGKYGIELYDGFLRMQGSKYDFKVKYTDISRLFLLNRPDGRAFFIVALEKAIRQGQQRHSYLVLQVDKSDSSVTLNLDEEARNKSGMKDEQLQGKFSNIMAKAFKLITGKKVFVTGKFRGYRDYEAISCSLKANDGLLYPLEKQFIWLHRPPVLVRFEEISSVEFQRYGGAGASGRNFDLAINLRSAKDGNVKEYVFSGIEKTEFPLLKQFLNEKKIKIINLQEDTGRKSYNEGDSDDGVGLDGLDEEDSEDDGDYGDDDAKKEQEEESDDSDSDDSDDDMSEGSDVEEARKRARGEPIKAPTKKRAKTSSSSTPKGKKKKKKDKNAPKRGMSAFMFFSNASRAQIKEENPGIAFGAIATKISEKWKELSEDDKIPFEEKAAADKERYNKEMETYVPPDDLSDDEPASKGKKSPTKKKAPKKDPNAPKGAKGSYMFFQAAKRVELKAENPEISFGDMSKKIGELWKTCTDEEKKPFEDQAAEDKERYSRETEAYNKLKAEALAMSSDSSSDDSDDSDDSDSDDSD</sequence>
<dbReference type="CDD" id="cd13231">
    <property type="entry name" value="PH2_SSRP1-like"/>
    <property type="match status" value="1"/>
</dbReference>
<keyword evidence="6 10" id="KW-0238">DNA-binding</keyword>
<evidence type="ECO:0000256" key="3">
    <source>
        <dbReference type="ARBA" id="ARBA00022705"/>
    </source>
</evidence>
<keyword evidence="9 10" id="KW-0539">Nucleus</keyword>
<evidence type="ECO:0000256" key="11">
    <source>
        <dbReference type="RuleBase" id="RU364013"/>
    </source>
</evidence>
<dbReference type="InterPro" id="IPR009071">
    <property type="entry name" value="HMG_box_dom"/>
</dbReference>
<dbReference type="InterPro" id="IPR013719">
    <property type="entry name" value="RTT106/SPT16-like_middle_dom"/>
</dbReference>
<keyword evidence="3 11" id="KW-0235">DNA replication</keyword>
<feature type="region of interest" description="Disordered" evidence="12">
    <location>
        <begin position="607"/>
        <end position="673"/>
    </location>
</feature>
<evidence type="ECO:0000256" key="7">
    <source>
        <dbReference type="ARBA" id="ARBA00023163"/>
    </source>
</evidence>
<dbReference type="GO" id="GO:0006281">
    <property type="term" value="P:DNA repair"/>
    <property type="evidence" value="ECO:0007669"/>
    <property type="project" value="UniProtKB-KW"/>
</dbReference>
<dbReference type="InterPro" id="IPR038167">
    <property type="entry name" value="SSRP1_sf"/>
</dbReference>
<organism evidence="14 15">
    <name type="scientific">Triparma strigata</name>
    <dbReference type="NCBI Taxonomy" id="1606541"/>
    <lineage>
        <taxon>Eukaryota</taxon>
        <taxon>Sar</taxon>
        <taxon>Stramenopiles</taxon>
        <taxon>Ochrophyta</taxon>
        <taxon>Bolidophyceae</taxon>
        <taxon>Parmales</taxon>
        <taxon>Triparmaceae</taxon>
        <taxon>Triparma</taxon>
    </lineage>
</organism>
<reference evidence="15" key="1">
    <citation type="journal article" date="2023" name="Commun. Biol.">
        <title>Genome analysis of Parmales, the sister group of diatoms, reveals the evolutionary specialization of diatoms from phago-mixotrophs to photoautotrophs.</title>
        <authorList>
            <person name="Ban H."/>
            <person name="Sato S."/>
            <person name="Yoshikawa S."/>
            <person name="Yamada K."/>
            <person name="Nakamura Y."/>
            <person name="Ichinomiya M."/>
            <person name="Sato N."/>
            <person name="Blanc-Mathieu R."/>
            <person name="Endo H."/>
            <person name="Kuwata A."/>
            <person name="Ogata H."/>
        </authorList>
    </citation>
    <scope>NUCLEOTIDE SEQUENCE [LARGE SCALE GENOMIC DNA]</scope>
    <source>
        <strain evidence="15">NIES 3701</strain>
    </source>
</reference>
<evidence type="ECO:0000256" key="5">
    <source>
        <dbReference type="ARBA" id="ARBA00023015"/>
    </source>
</evidence>
<accession>A0A9W7EM46</accession>
<dbReference type="FunFam" id="1.10.30.10:FF:000016">
    <property type="entry name" value="FACT complex subunit SSRP1"/>
    <property type="match status" value="1"/>
</dbReference>
<protein>
    <recommendedName>
        <fullName evidence="11">FACT complex subunit SSRP1</fullName>
    </recommendedName>
</protein>
<dbReference type="Proteomes" id="UP001165085">
    <property type="component" value="Unassembled WGS sequence"/>
</dbReference>
<dbReference type="SUPFAM" id="SSF50729">
    <property type="entry name" value="PH domain-like"/>
    <property type="match status" value="1"/>
</dbReference>
<dbReference type="SMART" id="SM01287">
    <property type="entry name" value="Rtt106"/>
    <property type="match status" value="1"/>
</dbReference>
<feature type="compositionally biased region" description="Acidic residues" evidence="12">
    <location>
        <begin position="474"/>
        <end position="498"/>
    </location>
</feature>
<feature type="region of interest" description="Disordered" evidence="12">
    <location>
        <begin position="467"/>
        <end position="575"/>
    </location>
</feature>
<dbReference type="InterPro" id="IPR000969">
    <property type="entry name" value="SSRP1/POB3"/>
</dbReference>
<dbReference type="EMBL" id="BRXY01000308">
    <property type="protein sequence ID" value="GMH85804.1"/>
    <property type="molecule type" value="Genomic_DNA"/>
</dbReference>
<evidence type="ECO:0000256" key="12">
    <source>
        <dbReference type="SAM" id="MobiDB-lite"/>
    </source>
</evidence>
<keyword evidence="15" id="KW-1185">Reference proteome</keyword>
<dbReference type="Pfam" id="PF17292">
    <property type="entry name" value="POB3_N"/>
    <property type="match status" value="1"/>
</dbReference>
<dbReference type="InterPro" id="IPR035417">
    <property type="entry name" value="SSRP1/POB3_N"/>
</dbReference>
<keyword evidence="8 11" id="KW-0234">DNA repair</keyword>
<dbReference type="FunFam" id="2.30.29.150:FF:000001">
    <property type="entry name" value="Fact complex subunit ssrp1"/>
    <property type="match status" value="1"/>
</dbReference>
<evidence type="ECO:0000313" key="15">
    <source>
        <dbReference type="Proteomes" id="UP001165085"/>
    </source>
</evidence>
<comment type="function">
    <text evidence="11">Component of the FACT complex, a general chromatin factor that acts to reorganize nucleosomes. The FACT complex is involved in multiple processes that require DNA as a template such as mRNA elongation, DNA replication and DNA repair. During transcription elongation the FACT complex acts as a histone chaperone that both destabilizes and restores nucleosomal structure. It facilitates the passage of RNA polymerase II and transcription by promoting the dissociation of one histone H2A-H2B dimer from the nucleosome, then subsequently promotes the reestablishment of the nucleosome following the passage of RNA polymerase II.</text>
</comment>
<dbReference type="AlphaFoldDB" id="A0A9W7EM46"/>
<proteinExistence type="inferred from homology"/>
<evidence type="ECO:0000256" key="6">
    <source>
        <dbReference type="ARBA" id="ARBA00023125"/>
    </source>
</evidence>
<feature type="compositionally biased region" description="Acidic residues" evidence="12">
    <location>
        <begin position="749"/>
        <end position="765"/>
    </location>
</feature>
<dbReference type="Pfam" id="PF21103">
    <property type="entry name" value="PH1_SSRP1-like"/>
    <property type="match status" value="1"/>
</dbReference>
<dbReference type="Pfam" id="PF00505">
    <property type="entry name" value="HMG_box"/>
    <property type="match status" value="2"/>
</dbReference>
<evidence type="ECO:0000256" key="9">
    <source>
        <dbReference type="ARBA" id="ARBA00023242"/>
    </source>
</evidence>
<feature type="compositionally biased region" description="Basic and acidic residues" evidence="12">
    <location>
        <begin position="528"/>
        <end position="538"/>
    </location>
</feature>
<dbReference type="SUPFAM" id="SSF47095">
    <property type="entry name" value="HMG-box"/>
    <property type="match status" value="2"/>
</dbReference>
<feature type="compositionally biased region" description="Acidic residues" evidence="12">
    <location>
        <begin position="506"/>
        <end position="527"/>
    </location>
</feature>
<comment type="similarity">
    <text evidence="1 11">Belongs to the SSRP1 family.</text>
</comment>
<dbReference type="GO" id="GO:0003677">
    <property type="term" value="F:DNA binding"/>
    <property type="evidence" value="ECO:0007669"/>
    <property type="project" value="UniProtKB-UniRule"/>
</dbReference>
<dbReference type="SMART" id="SM00398">
    <property type="entry name" value="HMG"/>
    <property type="match status" value="2"/>
</dbReference>
<keyword evidence="4 11" id="KW-0227">DNA damage</keyword>
<comment type="subcellular location">
    <subcellularLocation>
        <location evidence="11">Nucleus</location>
    </subcellularLocation>
    <subcellularLocation>
        <location evidence="11">Chromosome</location>
    </subcellularLocation>
</comment>
<dbReference type="OrthoDB" id="498543at2759"/>
<dbReference type="GO" id="GO:0035101">
    <property type="term" value="C:FACT complex"/>
    <property type="evidence" value="ECO:0007669"/>
    <property type="project" value="TreeGrafter"/>
</dbReference>
<evidence type="ECO:0000256" key="2">
    <source>
        <dbReference type="ARBA" id="ARBA00022454"/>
    </source>
</evidence>
<keyword evidence="7 11" id="KW-0804">Transcription</keyword>
<dbReference type="CDD" id="cd01390">
    <property type="entry name" value="HMG-box_NHP6-like"/>
    <property type="match status" value="2"/>
</dbReference>
<feature type="domain" description="HMG box" evidence="13">
    <location>
        <begin position="667"/>
        <end position="735"/>
    </location>
</feature>
<dbReference type="Pfam" id="PF03531">
    <property type="entry name" value="SSrecog"/>
    <property type="match status" value="1"/>
</dbReference>
<evidence type="ECO:0000256" key="1">
    <source>
        <dbReference type="ARBA" id="ARBA00010060"/>
    </source>
</evidence>
<evidence type="ECO:0000256" key="4">
    <source>
        <dbReference type="ARBA" id="ARBA00022763"/>
    </source>
</evidence>
<dbReference type="Gene3D" id="2.30.29.30">
    <property type="entry name" value="Pleckstrin-homology domain (PH domain)/Phosphotyrosine-binding domain (PTB)"/>
    <property type="match status" value="2"/>
</dbReference>
<dbReference type="Pfam" id="PF08512">
    <property type="entry name" value="Rttp106-like_middle"/>
    <property type="match status" value="1"/>
</dbReference>
<feature type="DNA-binding region" description="HMG box" evidence="10">
    <location>
        <begin position="667"/>
        <end position="735"/>
    </location>
</feature>
<feature type="compositionally biased region" description="Basic and acidic residues" evidence="12">
    <location>
        <begin position="607"/>
        <end position="633"/>
    </location>
</feature>